<protein>
    <submittedName>
        <fullName evidence="8">MFS transporter, DHA1 family, purine base/nucleoside efflux pump</fullName>
    </submittedName>
</protein>
<proteinExistence type="predicted"/>
<keyword evidence="2" id="KW-1003">Cell membrane</keyword>
<evidence type="ECO:0000256" key="6">
    <source>
        <dbReference type="SAM" id="Phobius"/>
    </source>
</evidence>
<keyword evidence="9" id="KW-1185">Reference proteome</keyword>
<feature type="transmembrane region" description="Helical" evidence="6">
    <location>
        <begin position="165"/>
        <end position="185"/>
    </location>
</feature>
<keyword evidence="3 6" id="KW-0812">Transmembrane</keyword>
<feature type="transmembrane region" description="Helical" evidence="6">
    <location>
        <begin position="333"/>
        <end position="354"/>
    </location>
</feature>
<dbReference type="CDD" id="cd17324">
    <property type="entry name" value="MFS_NepI_like"/>
    <property type="match status" value="1"/>
</dbReference>
<feature type="transmembrane region" description="Helical" evidence="6">
    <location>
        <begin position="238"/>
        <end position="256"/>
    </location>
</feature>
<dbReference type="RefSeq" id="WP_160006837.1">
    <property type="nucleotide sequence ID" value="NZ_FNUZ01000003.1"/>
</dbReference>
<dbReference type="GO" id="GO:0022857">
    <property type="term" value="F:transmembrane transporter activity"/>
    <property type="evidence" value="ECO:0007669"/>
    <property type="project" value="InterPro"/>
</dbReference>
<reference evidence="8 9" key="1">
    <citation type="submission" date="2016-10" db="EMBL/GenBank/DDBJ databases">
        <authorList>
            <person name="de Groot N.N."/>
        </authorList>
    </citation>
    <scope>NUCLEOTIDE SEQUENCE [LARGE SCALE GENOMIC DNA]</scope>
    <source>
        <strain evidence="8 9">DSM 26915</strain>
    </source>
</reference>
<accession>A0A1H5YSG9</accession>
<dbReference type="PROSITE" id="PS50850">
    <property type="entry name" value="MFS"/>
    <property type="match status" value="1"/>
</dbReference>
<dbReference type="Gene3D" id="1.20.1250.20">
    <property type="entry name" value="MFS general substrate transporter like domains"/>
    <property type="match status" value="1"/>
</dbReference>
<organism evidence="8 9">
    <name type="scientific">Thalassococcus halodurans</name>
    <dbReference type="NCBI Taxonomy" id="373675"/>
    <lineage>
        <taxon>Bacteria</taxon>
        <taxon>Pseudomonadati</taxon>
        <taxon>Pseudomonadota</taxon>
        <taxon>Alphaproteobacteria</taxon>
        <taxon>Rhodobacterales</taxon>
        <taxon>Roseobacteraceae</taxon>
        <taxon>Thalassococcus</taxon>
    </lineage>
</organism>
<evidence type="ECO:0000259" key="7">
    <source>
        <dbReference type="PROSITE" id="PS50850"/>
    </source>
</evidence>
<feature type="transmembrane region" description="Helical" evidence="6">
    <location>
        <begin position="206"/>
        <end position="226"/>
    </location>
</feature>
<evidence type="ECO:0000256" key="2">
    <source>
        <dbReference type="ARBA" id="ARBA00022475"/>
    </source>
</evidence>
<evidence type="ECO:0000256" key="4">
    <source>
        <dbReference type="ARBA" id="ARBA00022989"/>
    </source>
</evidence>
<feature type="transmembrane region" description="Helical" evidence="6">
    <location>
        <begin position="77"/>
        <end position="96"/>
    </location>
</feature>
<dbReference type="InterPro" id="IPR036259">
    <property type="entry name" value="MFS_trans_sf"/>
</dbReference>
<feature type="domain" description="Major facilitator superfamily (MFS) profile" evidence="7">
    <location>
        <begin position="11"/>
        <end position="385"/>
    </location>
</feature>
<comment type="subcellular location">
    <subcellularLocation>
        <location evidence="1">Cell membrane</location>
        <topology evidence="1">Multi-pass membrane protein</topology>
    </subcellularLocation>
</comment>
<dbReference type="Pfam" id="PF07690">
    <property type="entry name" value="MFS_1"/>
    <property type="match status" value="1"/>
</dbReference>
<evidence type="ECO:0000313" key="9">
    <source>
        <dbReference type="Proteomes" id="UP000236752"/>
    </source>
</evidence>
<feature type="transmembrane region" description="Helical" evidence="6">
    <location>
        <begin position="45"/>
        <end position="65"/>
    </location>
</feature>
<dbReference type="PANTHER" id="PTHR43124">
    <property type="entry name" value="PURINE EFFLUX PUMP PBUE"/>
    <property type="match status" value="1"/>
</dbReference>
<dbReference type="InterPro" id="IPR050189">
    <property type="entry name" value="MFS_Efflux_Transporters"/>
</dbReference>
<gene>
    <name evidence="8" type="ORF">SAMN04488045_2221</name>
</gene>
<evidence type="ECO:0000256" key="3">
    <source>
        <dbReference type="ARBA" id="ARBA00022692"/>
    </source>
</evidence>
<name>A0A1H5YSG9_9RHOB</name>
<dbReference type="SUPFAM" id="SSF103473">
    <property type="entry name" value="MFS general substrate transporter"/>
    <property type="match status" value="1"/>
</dbReference>
<feature type="transmembrane region" description="Helical" evidence="6">
    <location>
        <begin position="268"/>
        <end position="288"/>
    </location>
</feature>
<feature type="transmembrane region" description="Helical" evidence="6">
    <location>
        <begin position="294"/>
        <end position="313"/>
    </location>
</feature>
<evidence type="ECO:0000256" key="1">
    <source>
        <dbReference type="ARBA" id="ARBA00004651"/>
    </source>
</evidence>
<sequence length="392" mass="40431">MAKDTSAPTDLIWALSACNFVIGMGAFIVVGLIDPVADAFTISRAAAGWLMTFYAISYAILSPLLVSATGAIGRRRVLALGMGMFALGAAGCAFAPNLPTLYASRALAAAGAGMFTPVAAAVTAAVSPAAARGRALANVVFGLSLAQVFGVPAGSWVAYTFGWRMAFVMVLVLALIALVVVWLRVPKGLSLQPVSLRDLGRVLKDGLLIAVVLFTAAFLGPIYIIYTYLSPLLTDTMGFGRDGIALVLLIFGIAAVTGNQLGGRMADALGAVKTLVILCLALVFLMPLFSALPFAKLGLFAVVFFWSMSCWAFMASQQIRLLALAPEEASVVFALNAAAIYVGTATGAAVGGLVLEQFGLLALGIAGGIGALGALGHVLWTHRAAKLAGRET</sequence>
<dbReference type="AlphaFoldDB" id="A0A1H5YSG9"/>
<keyword evidence="4 6" id="KW-1133">Transmembrane helix</keyword>
<feature type="transmembrane region" description="Helical" evidence="6">
    <location>
        <begin position="102"/>
        <end position="124"/>
    </location>
</feature>
<evidence type="ECO:0000256" key="5">
    <source>
        <dbReference type="ARBA" id="ARBA00023136"/>
    </source>
</evidence>
<dbReference type="OrthoDB" id="9788453at2"/>
<dbReference type="InterPro" id="IPR011701">
    <property type="entry name" value="MFS"/>
</dbReference>
<evidence type="ECO:0000313" key="8">
    <source>
        <dbReference type="EMBL" id="SEG26612.1"/>
    </source>
</evidence>
<dbReference type="EMBL" id="FNUZ01000003">
    <property type="protein sequence ID" value="SEG26612.1"/>
    <property type="molecule type" value="Genomic_DNA"/>
</dbReference>
<dbReference type="InterPro" id="IPR020846">
    <property type="entry name" value="MFS_dom"/>
</dbReference>
<dbReference type="GO" id="GO:0005886">
    <property type="term" value="C:plasma membrane"/>
    <property type="evidence" value="ECO:0007669"/>
    <property type="project" value="UniProtKB-SubCell"/>
</dbReference>
<dbReference type="PANTHER" id="PTHR43124:SF10">
    <property type="entry name" value="PURINE EFFLUX PUMP PBUE"/>
    <property type="match status" value="1"/>
</dbReference>
<keyword evidence="5 6" id="KW-0472">Membrane</keyword>
<feature type="transmembrane region" description="Helical" evidence="6">
    <location>
        <begin position="12"/>
        <end position="33"/>
    </location>
</feature>
<feature type="transmembrane region" description="Helical" evidence="6">
    <location>
        <begin position="136"/>
        <end position="159"/>
    </location>
</feature>
<dbReference type="Proteomes" id="UP000236752">
    <property type="component" value="Unassembled WGS sequence"/>
</dbReference>
<feature type="transmembrane region" description="Helical" evidence="6">
    <location>
        <begin position="360"/>
        <end position="380"/>
    </location>
</feature>